<dbReference type="EMBL" id="PUJY01000027">
    <property type="protein sequence ID" value="TDB52789.1"/>
    <property type="molecule type" value="Genomic_DNA"/>
</dbReference>
<comment type="caution">
    <text evidence="2">The sequence shown here is derived from an EMBL/GenBank/DDBJ whole genome shotgun (WGS) entry which is preliminary data.</text>
</comment>
<evidence type="ECO:0000256" key="1">
    <source>
        <dbReference type="ARBA" id="ARBA00010617"/>
    </source>
</evidence>
<dbReference type="RefSeq" id="WP_132355202.1">
    <property type="nucleotide sequence ID" value="NZ_CAWOJO010000027.1"/>
</dbReference>
<evidence type="ECO:0000313" key="2">
    <source>
        <dbReference type="EMBL" id="TDB52789.1"/>
    </source>
</evidence>
<name>A0A4R4JIH4_9GAMM</name>
<dbReference type="PANTHER" id="PTHR46696">
    <property type="entry name" value="P450, PUTATIVE (EUROFUNG)-RELATED"/>
    <property type="match status" value="1"/>
</dbReference>
<gene>
    <name evidence="2" type="ORF">C5467_15535</name>
</gene>
<dbReference type="GO" id="GO:0005506">
    <property type="term" value="F:iron ion binding"/>
    <property type="evidence" value="ECO:0007669"/>
    <property type="project" value="InterPro"/>
</dbReference>
<dbReference type="GO" id="GO:0004497">
    <property type="term" value="F:monooxygenase activity"/>
    <property type="evidence" value="ECO:0007669"/>
    <property type="project" value="InterPro"/>
</dbReference>
<proteinExistence type="inferred from homology"/>
<dbReference type="PRINTS" id="PR00359">
    <property type="entry name" value="BP450"/>
</dbReference>
<sequence>MAKLSSFNIHDPKFIKNPYDFYDTLHAQDLIYFDQSQNGYFIGKYEDVDTILKSSIFNTRPLFGRAEPVMGDQILALMEGEAHVRKRKLMMQGLSKDYFNNYYEPMIRKITENILQHYIEKGNIDLVNDFGRDYAVLVALGILGLPNDNYRDISEWHKGIADFITLFDQTEQEKKHSIECSQKLIRLLDPIVEQKRRNRNNSSVDFISIICGGNGQDTGMSTNEITALCLNILLAATEPTDKALGMMFYHLISNPSILDAVVKDRSLIRDVLEETLRLNSPVQLIPREAGENVTLSGVDIPKGSLIFCMIGAANRDPAIFHNPNTFDLYRRKNTASQQQERRKKHLALGTGMHSCIGAAFSLRQLEVSSNIILDRLHNLRFADNYNYQETGVYTRGPSKLLLNFDPIISSTAKEPLSFT</sequence>
<organism evidence="2 3">
    <name type="scientific">Photorhabdus khanii subsp. guanajuatensis</name>
    <dbReference type="NCBI Taxonomy" id="2100166"/>
    <lineage>
        <taxon>Bacteria</taxon>
        <taxon>Pseudomonadati</taxon>
        <taxon>Pseudomonadota</taxon>
        <taxon>Gammaproteobacteria</taxon>
        <taxon>Enterobacterales</taxon>
        <taxon>Morganellaceae</taxon>
        <taxon>Photorhabdus</taxon>
    </lineage>
</organism>
<reference evidence="2 3" key="1">
    <citation type="journal article" date="2019" name="Int. J. Syst. Evol. Microbiol.">
        <title>Photorhabdus khanii subsp. guanajuatensis subsp. nov., isolated from Heterorhabditis atacamensis, and Photorhabdus luminescens subsp. mexicana subsp. nov., isolated from Heterorhabditis mexicana entomopathogenic nematodes.</title>
        <authorList>
            <person name="Machado R.A.R."/>
            <person name="Bruno P."/>
            <person name="Arce C.C.M."/>
            <person name="Liechti N."/>
            <person name="Kohler A."/>
            <person name="Bernal J."/>
            <person name="Bruggmann R."/>
            <person name="Turlings T.C.J."/>
        </authorList>
    </citation>
    <scope>NUCLEOTIDE SEQUENCE [LARGE SCALE GENOMIC DNA]</scope>
    <source>
        <strain evidence="2 3">MEX20-17</strain>
    </source>
</reference>
<dbReference type="InterPro" id="IPR001128">
    <property type="entry name" value="Cyt_P450"/>
</dbReference>
<dbReference type="InterPro" id="IPR030904">
    <property type="entry name" value="CypX"/>
</dbReference>
<evidence type="ECO:0000313" key="3">
    <source>
        <dbReference type="Proteomes" id="UP000295598"/>
    </source>
</evidence>
<dbReference type="Proteomes" id="UP000295598">
    <property type="component" value="Unassembled WGS sequence"/>
</dbReference>
<dbReference type="AlphaFoldDB" id="A0A4R4JIH4"/>
<dbReference type="InterPro" id="IPR002397">
    <property type="entry name" value="Cyt_P450_B"/>
</dbReference>
<dbReference type="InterPro" id="IPR036396">
    <property type="entry name" value="Cyt_P450_sf"/>
</dbReference>
<dbReference type="NCBIfam" id="TIGR04538">
    <property type="entry name" value="P450_cycloAA_1"/>
    <property type="match status" value="1"/>
</dbReference>
<accession>A0A4R4JIH4</accession>
<dbReference type="GO" id="GO:0016705">
    <property type="term" value="F:oxidoreductase activity, acting on paired donors, with incorporation or reduction of molecular oxygen"/>
    <property type="evidence" value="ECO:0007669"/>
    <property type="project" value="InterPro"/>
</dbReference>
<dbReference type="Pfam" id="PF00067">
    <property type="entry name" value="p450"/>
    <property type="match status" value="1"/>
</dbReference>
<dbReference type="SUPFAM" id="SSF48264">
    <property type="entry name" value="Cytochrome P450"/>
    <property type="match status" value="1"/>
</dbReference>
<dbReference type="GO" id="GO:0020037">
    <property type="term" value="F:heme binding"/>
    <property type="evidence" value="ECO:0007669"/>
    <property type="project" value="InterPro"/>
</dbReference>
<dbReference type="Gene3D" id="1.10.630.10">
    <property type="entry name" value="Cytochrome P450"/>
    <property type="match status" value="1"/>
</dbReference>
<protein>
    <submittedName>
        <fullName evidence="2">Cytochrome P450, cyclodipeptide synthase-associated</fullName>
    </submittedName>
</protein>
<comment type="similarity">
    <text evidence="1">Belongs to the cytochrome P450 family.</text>
</comment>
<dbReference type="GO" id="GO:0046148">
    <property type="term" value="P:pigment biosynthetic process"/>
    <property type="evidence" value="ECO:0007669"/>
    <property type="project" value="InterPro"/>
</dbReference>
<dbReference type="PANTHER" id="PTHR46696:SF3">
    <property type="entry name" value="PULCHERRIMINIC ACID SYNTHASE"/>
    <property type="match status" value="1"/>
</dbReference>